<dbReference type="Proteomes" id="UP000600918">
    <property type="component" value="Unassembled WGS sequence"/>
</dbReference>
<comment type="caution">
    <text evidence="1">The sequence shown here is derived from an EMBL/GenBank/DDBJ whole genome shotgun (WGS) entry which is preliminary data.</text>
</comment>
<evidence type="ECO:0000313" key="1">
    <source>
        <dbReference type="EMBL" id="KAF7435487.1"/>
    </source>
</evidence>
<dbReference type="AlphaFoldDB" id="A0A834UFC3"/>
<name>A0A834UFC3_VESPE</name>
<keyword evidence="2" id="KW-1185">Reference proteome</keyword>
<organism evidence="1 2">
    <name type="scientific">Vespula pensylvanica</name>
    <name type="common">Western yellow jacket</name>
    <name type="synonym">Wasp</name>
    <dbReference type="NCBI Taxonomy" id="30213"/>
    <lineage>
        <taxon>Eukaryota</taxon>
        <taxon>Metazoa</taxon>
        <taxon>Ecdysozoa</taxon>
        <taxon>Arthropoda</taxon>
        <taxon>Hexapoda</taxon>
        <taxon>Insecta</taxon>
        <taxon>Pterygota</taxon>
        <taxon>Neoptera</taxon>
        <taxon>Endopterygota</taxon>
        <taxon>Hymenoptera</taxon>
        <taxon>Apocrita</taxon>
        <taxon>Aculeata</taxon>
        <taxon>Vespoidea</taxon>
        <taxon>Vespidae</taxon>
        <taxon>Vespinae</taxon>
        <taxon>Vespula</taxon>
    </lineage>
</organism>
<proteinExistence type="predicted"/>
<accession>A0A834UFC3</accession>
<gene>
    <name evidence="1" type="ORF">H0235_003678</name>
</gene>
<sequence length="132" mass="14890">MAATFDDAATTRSNWRLSIAIGEQEERRGRGPGMETNVIDDINKIDVISSNEETRGQIEPMPSESFGNLPEQSTFLRLHHTLTRVENIIALIPTVEIMFNMTESNQRPKSNPKETFQNFDWTVILPKGQGGE</sequence>
<dbReference type="EMBL" id="JACSDY010000002">
    <property type="protein sequence ID" value="KAF7435487.1"/>
    <property type="molecule type" value="Genomic_DNA"/>
</dbReference>
<evidence type="ECO:0000313" key="2">
    <source>
        <dbReference type="Proteomes" id="UP000600918"/>
    </source>
</evidence>
<reference evidence="1" key="1">
    <citation type="journal article" date="2020" name="G3 (Bethesda)">
        <title>High-Quality Assemblies for Three Invasive Social Wasps from the &lt;i&gt;Vespula&lt;/i&gt; Genus.</title>
        <authorList>
            <person name="Harrop T.W.R."/>
            <person name="Guhlin J."/>
            <person name="McLaughlin G.M."/>
            <person name="Permina E."/>
            <person name="Stockwell P."/>
            <person name="Gilligan J."/>
            <person name="Le Lec M.F."/>
            <person name="Gruber M.A.M."/>
            <person name="Quinn O."/>
            <person name="Lovegrove M."/>
            <person name="Duncan E.J."/>
            <person name="Remnant E.J."/>
            <person name="Van Eeckhoven J."/>
            <person name="Graham B."/>
            <person name="Knapp R.A."/>
            <person name="Langford K.W."/>
            <person name="Kronenberg Z."/>
            <person name="Press M.O."/>
            <person name="Eacker S.M."/>
            <person name="Wilson-Rankin E.E."/>
            <person name="Purcell J."/>
            <person name="Lester P.J."/>
            <person name="Dearden P.K."/>
        </authorList>
    </citation>
    <scope>NUCLEOTIDE SEQUENCE</scope>
    <source>
        <strain evidence="1">Volc-1</strain>
    </source>
</reference>
<protein>
    <submittedName>
        <fullName evidence="1">Uncharacterized protein</fullName>
    </submittedName>
</protein>